<dbReference type="SUPFAM" id="SSF52058">
    <property type="entry name" value="L domain-like"/>
    <property type="match status" value="1"/>
</dbReference>
<keyword evidence="7" id="KW-0472">Membrane</keyword>
<keyword evidence="12" id="KW-1185">Reference proteome</keyword>
<dbReference type="GO" id="GO:0016020">
    <property type="term" value="C:membrane"/>
    <property type="evidence" value="ECO:0007669"/>
    <property type="project" value="UniProtKB-SubCell"/>
</dbReference>
<evidence type="ECO:0000256" key="5">
    <source>
        <dbReference type="ARBA" id="ARBA00022737"/>
    </source>
</evidence>
<sequence>MKIPHMSWLFLTPLFQLMLCVLAFGQCLNSERNLLLQLKQNLTFNSSSSTKLVHWNQTTEDCCNWRGVTCNKTSGRVIGLDLENEAITSKINSSSTLFKLQFLEIFNLASNRFNETEIPAGLFNLTRLVYLNLSNSFSGQVPNVFSHMEKLVVLDLSSSNSLVIENPNLSRIVQNLTQLTELYLDTVNMSSDWSRAISSSLPNLRILSLTDCHITGPIDPSFGKFQFLSVINLDRNNLSVPFPKSFANLSTLTDLSLHSCNLSGVFPQRILQKPTLKALRLSYNELLEVSLPETNS</sequence>
<evidence type="ECO:0000256" key="3">
    <source>
        <dbReference type="ARBA" id="ARBA00022692"/>
    </source>
</evidence>
<dbReference type="Pfam" id="PF08263">
    <property type="entry name" value="LRRNT_2"/>
    <property type="match status" value="1"/>
</dbReference>
<organism evidence="11 12">
    <name type="scientific">Heracleum sosnowskyi</name>
    <dbReference type="NCBI Taxonomy" id="360622"/>
    <lineage>
        <taxon>Eukaryota</taxon>
        <taxon>Viridiplantae</taxon>
        <taxon>Streptophyta</taxon>
        <taxon>Embryophyta</taxon>
        <taxon>Tracheophyta</taxon>
        <taxon>Spermatophyta</taxon>
        <taxon>Magnoliopsida</taxon>
        <taxon>eudicotyledons</taxon>
        <taxon>Gunneridae</taxon>
        <taxon>Pentapetalae</taxon>
        <taxon>asterids</taxon>
        <taxon>campanulids</taxon>
        <taxon>Apiales</taxon>
        <taxon>Apiaceae</taxon>
        <taxon>Apioideae</taxon>
        <taxon>apioid superclade</taxon>
        <taxon>Tordylieae</taxon>
        <taxon>Tordyliinae</taxon>
        <taxon>Heracleum</taxon>
    </lineage>
</organism>
<proteinExistence type="predicted"/>
<dbReference type="InterPro" id="IPR013210">
    <property type="entry name" value="LRR_N_plant-typ"/>
</dbReference>
<evidence type="ECO:0000313" key="11">
    <source>
        <dbReference type="EMBL" id="KAK1370706.1"/>
    </source>
</evidence>
<dbReference type="Proteomes" id="UP001237642">
    <property type="component" value="Unassembled WGS sequence"/>
</dbReference>
<dbReference type="GO" id="GO:0016301">
    <property type="term" value="F:kinase activity"/>
    <property type="evidence" value="ECO:0007669"/>
    <property type="project" value="UniProtKB-KW"/>
</dbReference>
<protein>
    <submittedName>
        <fullName evidence="11">Leucine-rich repeat receptor-like serine/threonine-protein kinase BAM2</fullName>
    </submittedName>
</protein>
<evidence type="ECO:0000256" key="1">
    <source>
        <dbReference type="ARBA" id="ARBA00004479"/>
    </source>
</evidence>
<gene>
    <name evidence="11" type="ORF">POM88_036798</name>
</gene>
<accession>A0AAD8HPZ7</accession>
<feature type="signal peptide" evidence="9">
    <location>
        <begin position="1"/>
        <end position="23"/>
    </location>
</feature>
<dbReference type="AlphaFoldDB" id="A0AAD8HPZ7"/>
<dbReference type="PANTHER" id="PTHR48061">
    <property type="entry name" value="LEUCINE-RICH REPEAT RECEPTOR PROTEIN KINASE EMS1-LIKE-RELATED"/>
    <property type="match status" value="1"/>
</dbReference>
<evidence type="ECO:0000256" key="4">
    <source>
        <dbReference type="ARBA" id="ARBA00022729"/>
    </source>
</evidence>
<keyword evidence="3" id="KW-0812">Transmembrane</keyword>
<dbReference type="EMBL" id="JAUIZM010000008">
    <property type="protein sequence ID" value="KAK1370706.1"/>
    <property type="molecule type" value="Genomic_DNA"/>
</dbReference>
<comment type="subcellular location">
    <subcellularLocation>
        <location evidence="1">Membrane</location>
        <topology evidence="1">Single-pass type I membrane protein</topology>
    </subcellularLocation>
</comment>
<dbReference type="InterPro" id="IPR032675">
    <property type="entry name" value="LRR_dom_sf"/>
</dbReference>
<reference evidence="11" key="2">
    <citation type="submission" date="2023-05" db="EMBL/GenBank/DDBJ databases">
        <authorList>
            <person name="Schelkunov M.I."/>
        </authorList>
    </citation>
    <scope>NUCLEOTIDE SEQUENCE</scope>
    <source>
        <strain evidence="11">Hsosn_3</strain>
        <tissue evidence="11">Leaf</tissue>
    </source>
</reference>
<evidence type="ECO:0000256" key="9">
    <source>
        <dbReference type="SAM" id="SignalP"/>
    </source>
</evidence>
<dbReference type="InterPro" id="IPR001611">
    <property type="entry name" value="Leu-rich_rpt"/>
</dbReference>
<evidence type="ECO:0000259" key="10">
    <source>
        <dbReference type="Pfam" id="PF08263"/>
    </source>
</evidence>
<keyword evidence="6" id="KW-1133">Transmembrane helix</keyword>
<keyword evidence="5" id="KW-0677">Repeat</keyword>
<feature type="domain" description="Leucine-rich repeat-containing N-terminal plant-type" evidence="10">
    <location>
        <begin position="28"/>
        <end position="71"/>
    </location>
</feature>
<keyword evidence="11" id="KW-0675">Receptor</keyword>
<dbReference type="Gene3D" id="3.80.10.10">
    <property type="entry name" value="Ribonuclease Inhibitor"/>
    <property type="match status" value="2"/>
</dbReference>
<evidence type="ECO:0000256" key="2">
    <source>
        <dbReference type="ARBA" id="ARBA00022614"/>
    </source>
</evidence>
<keyword evidence="8" id="KW-0325">Glycoprotein</keyword>
<evidence type="ECO:0000313" key="12">
    <source>
        <dbReference type="Proteomes" id="UP001237642"/>
    </source>
</evidence>
<feature type="chain" id="PRO_5042066343" evidence="9">
    <location>
        <begin position="24"/>
        <end position="296"/>
    </location>
</feature>
<name>A0AAD8HPZ7_9APIA</name>
<comment type="caution">
    <text evidence="11">The sequence shown here is derived from an EMBL/GenBank/DDBJ whole genome shotgun (WGS) entry which is preliminary data.</text>
</comment>
<keyword evidence="11" id="KW-0418">Kinase</keyword>
<evidence type="ECO:0000256" key="6">
    <source>
        <dbReference type="ARBA" id="ARBA00022989"/>
    </source>
</evidence>
<dbReference type="Pfam" id="PF13855">
    <property type="entry name" value="LRR_8"/>
    <property type="match status" value="1"/>
</dbReference>
<keyword evidence="11" id="KW-0808">Transferase</keyword>
<dbReference type="PANTHER" id="PTHR48061:SF2">
    <property type="entry name" value="RECEPTOR LIKE PROTEIN 30-LIKE"/>
    <property type="match status" value="1"/>
</dbReference>
<keyword evidence="4 9" id="KW-0732">Signal</keyword>
<keyword evidence="2" id="KW-0433">Leucine-rich repeat</keyword>
<evidence type="ECO:0000256" key="8">
    <source>
        <dbReference type="ARBA" id="ARBA00023180"/>
    </source>
</evidence>
<reference evidence="11" key="1">
    <citation type="submission" date="2023-02" db="EMBL/GenBank/DDBJ databases">
        <title>Genome of toxic invasive species Heracleum sosnowskyi carries increased number of genes despite the absence of recent whole-genome duplications.</title>
        <authorList>
            <person name="Schelkunov M."/>
            <person name="Shtratnikova V."/>
            <person name="Makarenko M."/>
            <person name="Klepikova A."/>
            <person name="Omelchenko D."/>
            <person name="Novikova G."/>
            <person name="Obukhova E."/>
            <person name="Bogdanov V."/>
            <person name="Penin A."/>
            <person name="Logacheva M."/>
        </authorList>
    </citation>
    <scope>NUCLEOTIDE SEQUENCE</scope>
    <source>
        <strain evidence="11">Hsosn_3</strain>
        <tissue evidence="11">Leaf</tissue>
    </source>
</reference>
<evidence type="ECO:0000256" key="7">
    <source>
        <dbReference type="ARBA" id="ARBA00023136"/>
    </source>
</evidence>
<dbReference type="InterPro" id="IPR046956">
    <property type="entry name" value="RLP23-like"/>
</dbReference>